<organism evidence="1 2">
    <name type="scientific">Marinomonas arenicola</name>
    <dbReference type="NCBI Taxonomy" id="569601"/>
    <lineage>
        <taxon>Bacteria</taxon>
        <taxon>Pseudomonadati</taxon>
        <taxon>Pseudomonadota</taxon>
        <taxon>Gammaproteobacteria</taxon>
        <taxon>Oceanospirillales</taxon>
        <taxon>Oceanospirillaceae</taxon>
        <taxon>Marinomonas</taxon>
    </lineage>
</organism>
<keyword evidence="2" id="KW-1185">Reference proteome</keyword>
<reference evidence="1 2" key="1">
    <citation type="submission" date="2024-02" db="EMBL/GenBank/DDBJ databases">
        <title>Bacteria isolated from the canopy kelp, Nereocystis luetkeana.</title>
        <authorList>
            <person name="Pfister C.A."/>
            <person name="Younker I.T."/>
            <person name="Light S.H."/>
        </authorList>
    </citation>
    <scope>NUCLEOTIDE SEQUENCE [LARGE SCALE GENOMIC DNA]</scope>
    <source>
        <strain evidence="1 2">TI.4.07</strain>
    </source>
</reference>
<evidence type="ECO:0008006" key="3">
    <source>
        <dbReference type="Google" id="ProtNLM"/>
    </source>
</evidence>
<sequence>MKSAKRMMKAMVLASLLVGLTACVFMPHGHHGGGHGGRVHSR</sequence>
<name>A0ABU9G012_9GAMM</name>
<dbReference type="PROSITE" id="PS51257">
    <property type="entry name" value="PROKAR_LIPOPROTEIN"/>
    <property type="match status" value="1"/>
</dbReference>
<dbReference type="Proteomes" id="UP001379949">
    <property type="component" value="Unassembled WGS sequence"/>
</dbReference>
<accession>A0ABU9G012</accession>
<protein>
    <recommendedName>
        <fullName evidence="3">Lipoprotein</fullName>
    </recommendedName>
</protein>
<evidence type="ECO:0000313" key="1">
    <source>
        <dbReference type="EMBL" id="MEL0611799.1"/>
    </source>
</evidence>
<evidence type="ECO:0000313" key="2">
    <source>
        <dbReference type="Proteomes" id="UP001379949"/>
    </source>
</evidence>
<comment type="caution">
    <text evidence="1">The sequence shown here is derived from an EMBL/GenBank/DDBJ whole genome shotgun (WGS) entry which is preliminary data.</text>
</comment>
<dbReference type="EMBL" id="JBAKAR010000001">
    <property type="protein sequence ID" value="MEL0611799.1"/>
    <property type="molecule type" value="Genomic_DNA"/>
</dbReference>
<gene>
    <name evidence="1" type="ORF">V6242_01475</name>
</gene>
<dbReference type="RefSeq" id="WP_279433429.1">
    <property type="nucleotide sequence ID" value="NZ_BAAAFB010000003.1"/>
</dbReference>
<proteinExistence type="predicted"/>